<evidence type="ECO:0000313" key="1">
    <source>
        <dbReference type="EMBL" id="SEC14142.1"/>
    </source>
</evidence>
<dbReference type="OrthoDB" id="9924620at2"/>
<evidence type="ECO:0000313" key="2">
    <source>
        <dbReference type="Proteomes" id="UP000198992"/>
    </source>
</evidence>
<dbReference type="Proteomes" id="UP000198992">
    <property type="component" value="Unassembled WGS sequence"/>
</dbReference>
<gene>
    <name evidence="1" type="ORF">SAMN05444164_1128</name>
</gene>
<reference evidence="1 2" key="1">
    <citation type="submission" date="2016-10" db="EMBL/GenBank/DDBJ databases">
        <authorList>
            <person name="de Groot N.N."/>
        </authorList>
    </citation>
    <scope>NUCLEOTIDE SEQUENCE [LARGE SCALE GENOMIC DNA]</scope>
    <source>
        <strain evidence="1 2">MT12</strain>
    </source>
</reference>
<organism evidence="1 2">
    <name type="scientific">Bradyrhizobium erythrophlei</name>
    <dbReference type="NCBI Taxonomy" id="1437360"/>
    <lineage>
        <taxon>Bacteria</taxon>
        <taxon>Pseudomonadati</taxon>
        <taxon>Pseudomonadota</taxon>
        <taxon>Alphaproteobacteria</taxon>
        <taxon>Hyphomicrobiales</taxon>
        <taxon>Nitrobacteraceae</taxon>
        <taxon>Bradyrhizobium</taxon>
    </lineage>
</organism>
<dbReference type="RefSeq" id="WP_092114659.1">
    <property type="nucleotide sequence ID" value="NZ_FNTH01000001.1"/>
</dbReference>
<accession>A0A1H4Q3X3</accession>
<dbReference type="EMBL" id="FNTH01000001">
    <property type="protein sequence ID" value="SEC14142.1"/>
    <property type="molecule type" value="Genomic_DNA"/>
</dbReference>
<protein>
    <submittedName>
        <fullName evidence="1">Uncharacterized protein</fullName>
    </submittedName>
</protein>
<proteinExistence type="predicted"/>
<dbReference type="AlphaFoldDB" id="A0A1H4Q3X3"/>
<name>A0A1H4Q3X3_9BRAD</name>
<sequence length="77" mass="8418">MTIVEGDAGGAAGRIDMMANMVDHNEEVRETCSPANVGSTRRFDHGQLIRTDLPEVQKRIQATSQEILLGTDILLSH</sequence>